<evidence type="ECO:0000313" key="1">
    <source>
        <dbReference type="EMBL" id="MBS9477676.1"/>
    </source>
</evidence>
<name>A0ABS5R9W7_9HYPH</name>
<gene>
    <name evidence="1" type="ORF">KIP89_11200</name>
</gene>
<keyword evidence="2" id="KW-1185">Reference proteome</keyword>
<evidence type="ECO:0000313" key="2">
    <source>
        <dbReference type="Proteomes" id="UP001166585"/>
    </source>
</evidence>
<evidence type="ECO:0008006" key="3">
    <source>
        <dbReference type="Google" id="ProtNLM"/>
    </source>
</evidence>
<sequence length="281" mass="30412">MPPLSEPIIRIFGNDAVARLMAKPGFDAAVKAAARSAIRNYDSSWIRNRLMNDRGRFLAALLILDLHFGESGGAGVTGARLRREVVELGVCSPGRATAFLAALRFAGFLALHPDSSLRERRLVPTPRFLQLHRERWDRMFEAIAHLAPAAAAQARDLPDQAVFGPGTHALADVFRRGVRVFDAAPELRFFAERDAGLVSLVTLIAADGTVSISQLARQFAVSRAHIAQLMREAERRGLAQPAAAGNGYQAGPALWPAIARFYALIFLIFQAAAAVAQAEPA</sequence>
<reference evidence="1" key="1">
    <citation type="submission" date="2021-05" db="EMBL/GenBank/DDBJ databases">
        <authorList>
            <person name="Sun Q."/>
            <person name="Inoue M."/>
        </authorList>
    </citation>
    <scope>NUCLEOTIDE SEQUENCE</scope>
    <source>
        <strain evidence="1">VKM B-3255</strain>
    </source>
</reference>
<dbReference type="Proteomes" id="UP001166585">
    <property type="component" value="Unassembled WGS sequence"/>
</dbReference>
<dbReference type="EMBL" id="JAHCQH010000016">
    <property type="protein sequence ID" value="MBS9477676.1"/>
    <property type="molecule type" value="Genomic_DNA"/>
</dbReference>
<organism evidence="1 2">
    <name type="scientific">Ancylobacter radicis</name>
    <dbReference type="NCBI Taxonomy" id="2836179"/>
    <lineage>
        <taxon>Bacteria</taxon>
        <taxon>Pseudomonadati</taxon>
        <taxon>Pseudomonadota</taxon>
        <taxon>Alphaproteobacteria</taxon>
        <taxon>Hyphomicrobiales</taxon>
        <taxon>Xanthobacteraceae</taxon>
        <taxon>Ancylobacter</taxon>
    </lineage>
</organism>
<accession>A0ABS5R9W7</accession>
<protein>
    <recommendedName>
        <fullName evidence="3">MarR family transcriptional regulator</fullName>
    </recommendedName>
</protein>
<proteinExistence type="predicted"/>
<comment type="caution">
    <text evidence="1">The sequence shown here is derived from an EMBL/GenBank/DDBJ whole genome shotgun (WGS) entry which is preliminary data.</text>
</comment>